<feature type="transmembrane region" description="Helical" evidence="7">
    <location>
        <begin position="176"/>
        <end position="194"/>
    </location>
</feature>
<feature type="transmembrane region" description="Helical" evidence="7">
    <location>
        <begin position="362"/>
        <end position="385"/>
    </location>
</feature>
<sequence length="491" mass="54242">MQSGQLKTAIYRGTFWSLLDNFARQMITLLVFIVLARMLPPVLFGLLATAILIVQGFKSIAFDSISTALVRKKAPTDADYSTGFWMCLGLSLPAFLLLFVIAPYLESWAGAEGLSQVVRGVSLMILCNGLSRIHEARLTHQMDFRPLAIRSFLSVVAGGAVGIGMALNGYGVESLIAQQLVTSICEFILLWSLAKWMPSFTFSRDSFFEILHYSKYVSATALTNFANQNSDIFFVTYYLGAAASGFYATGKRITNTLNIVISTALMRVSLPAFSRLQDQDEELRRTYLHSTALTAMVTAPMFVGLAILSHDIVLVLLGEKWLPSVPVMQIITIIGFLTSVGYYNQSIMLVKNKPQWQTRLALLYAVTNVAAFMAFTRFGLIYTALAFSLRALLLFPVSVWCAITLIGVHWRQYVAGLLPSIFAAASMAVFVVLAGTYMQHLLPFVRLIALIPIGAVSYAVILYFVMPFSYRELVLKSIARYTGLPRSATSS</sequence>
<feature type="transmembrane region" description="Helical" evidence="7">
    <location>
        <begin position="321"/>
        <end position="342"/>
    </location>
</feature>
<feature type="transmembrane region" description="Helical" evidence="7">
    <location>
        <begin position="147"/>
        <end position="170"/>
    </location>
</feature>
<dbReference type="EMBL" id="BMDI01000001">
    <property type="protein sequence ID" value="GGI16046.1"/>
    <property type="molecule type" value="Genomic_DNA"/>
</dbReference>
<dbReference type="Proteomes" id="UP000642180">
    <property type="component" value="Unassembled WGS sequence"/>
</dbReference>
<dbReference type="RefSeq" id="WP_188379416.1">
    <property type="nucleotide sequence ID" value="NZ_BMDI01000001.1"/>
</dbReference>
<organism evidence="8 9">
    <name type="scientific">Oxalicibacterium faecigallinarum</name>
    <dbReference type="NCBI Taxonomy" id="573741"/>
    <lineage>
        <taxon>Bacteria</taxon>
        <taxon>Pseudomonadati</taxon>
        <taxon>Pseudomonadota</taxon>
        <taxon>Betaproteobacteria</taxon>
        <taxon>Burkholderiales</taxon>
        <taxon>Oxalobacteraceae</taxon>
        <taxon>Oxalicibacterium</taxon>
    </lineage>
</organism>
<evidence type="ECO:0000313" key="9">
    <source>
        <dbReference type="Proteomes" id="UP000642180"/>
    </source>
</evidence>
<dbReference type="InterPro" id="IPR050833">
    <property type="entry name" value="Poly_Biosynth_Transport"/>
</dbReference>
<comment type="caution">
    <text evidence="8">The sequence shown here is derived from an EMBL/GenBank/DDBJ whole genome shotgun (WGS) entry which is preliminary data.</text>
</comment>
<evidence type="ECO:0000256" key="4">
    <source>
        <dbReference type="ARBA" id="ARBA00022692"/>
    </source>
</evidence>
<feature type="transmembrane region" description="Helical" evidence="7">
    <location>
        <begin position="82"/>
        <end position="105"/>
    </location>
</feature>
<dbReference type="CDD" id="cd13127">
    <property type="entry name" value="MATE_tuaB_like"/>
    <property type="match status" value="1"/>
</dbReference>
<comment type="subcellular location">
    <subcellularLocation>
        <location evidence="1">Cell membrane</location>
        <topology evidence="1">Multi-pass membrane protein</topology>
    </subcellularLocation>
</comment>
<dbReference type="GO" id="GO:0005886">
    <property type="term" value="C:plasma membrane"/>
    <property type="evidence" value="ECO:0007669"/>
    <property type="project" value="UniProtKB-SubCell"/>
</dbReference>
<feature type="transmembrane region" description="Helical" evidence="7">
    <location>
        <begin position="444"/>
        <end position="466"/>
    </location>
</feature>
<comment type="similarity">
    <text evidence="2">Belongs to the polysaccharide synthase family.</text>
</comment>
<dbReference type="PANTHER" id="PTHR30250">
    <property type="entry name" value="PST FAMILY PREDICTED COLANIC ACID TRANSPORTER"/>
    <property type="match status" value="1"/>
</dbReference>
<feature type="transmembrane region" description="Helical" evidence="7">
    <location>
        <begin position="45"/>
        <end position="70"/>
    </location>
</feature>
<evidence type="ECO:0000256" key="7">
    <source>
        <dbReference type="SAM" id="Phobius"/>
    </source>
</evidence>
<proteinExistence type="inferred from homology"/>
<keyword evidence="6 7" id="KW-0472">Membrane</keyword>
<dbReference type="Pfam" id="PF13440">
    <property type="entry name" value="Polysacc_synt_3"/>
    <property type="match status" value="1"/>
</dbReference>
<evidence type="ECO:0000256" key="2">
    <source>
        <dbReference type="ARBA" id="ARBA00007430"/>
    </source>
</evidence>
<feature type="transmembrane region" description="Helical" evidence="7">
    <location>
        <begin position="391"/>
        <end position="410"/>
    </location>
</feature>
<keyword evidence="5 7" id="KW-1133">Transmembrane helix</keyword>
<gene>
    <name evidence="8" type="ORF">GCM10008066_02000</name>
</gene>
<evidence type="ECO:0000256" key="3">
    <source>
        <dbReference type="ARBA" id="ARBA00022475"/>
    </source>
</evidence>
<keyword evidence="9" id="KW-1185">Reference proteome</keyword>
<evidence type="ECO:0000256" key="5">
    <source>
        <dbReference type="ARBA" id="ARBA00022989"/>
    </source>
</evidence>
<dbReference type="PANTHER" id="PTHR30250:SF10">
    <property type="entry name" value="LIPOPOLYSACCHARIDE BIOSYNTHESIS PROTEIN WZXC"/>
    <property type="match status" value="1"/>
</dbReference>
<accession>A0A8J3ASY6</accession>
<reference evidence="9" key="1">
    <citation type="journal article" date="2019" name="Int. J. Syst. Evol. Microbiol.">
        <title>The Global Catalogue of Microorganisms (GCM) 10K type strain sequencing project: providing services to taxonomists for standard genome sequencing and annotation.</title>
        <authorList>
            <consortium name="The Broad Institute Genomics Platform"/>
            <consortium name="The Broad Institute Genome Sequencing Center for Infectious Disease"/>
            <person name="Wu L."/>
            <person name="Ma J."/>
        </authorList>
    </citation>
    <scope>NUCLEOTIDE SEQUENCE [LARGE SCALE GENOMIC DNA]</scope>
    <source>
        <strain evidence="9">CCM 2767</strain>
    </source>
</reference>
<feature type="transmembrane region" description="Helical" evidence="7">
    <location>
        <begin position="21"/>
        <end position="39"/>
    </location>
</feature>
<dbReference type="AlphaFoldDB" id="A0A8J3ASY6"/>
<name>A0A8J3ASY6_9BURK</name>
<keyword evidence="3" id="KW-1003">Cell membrane</keyword>
<feature type="transmembrane region" description="Helical" evidence="7">
    <location>
        <begin position="232"/>
        <end position="250"/>
    </location>
</feature>
<evidence type="ECO:0000256" key="1">
    <source>
        <dbReference type="ARBA" id="ARBA00004651"/>
    </source>
</evidence>
<feature type="transmembrane region" description="Helical" evidence="7">
    <location>
        <begin position="286"/>
        <end position="309"/>
    </location>
</feature>
<keyword evidence="4 7" id="KW-0812">Transmembrane</keyword>
<evidence type="ECO:0000256" key="6">
    <source>
        <dbReference type="ARBA" id="ARBA00023136"/>
    </source>
</evidence>
<evidence type="ECO:0000313" key="8">
    <source>
        <dbReference type="EMBL" id="GGI16046.1"/>
    </source>
</evidence>
<protein>
    <submittedName>
        <fullName evidence="8">Lipopolysaccharide biosynthesis protein</fullName>
    </submittedName>
</protein>
<feature type="transmembrane region" description="Helical" evidence="7">
    <location>
        <begin position="417"/>
        <end position="438"/>
    </location>
</feature>